<dbReference type="PANTHER" id="PTHR11559">
    <property type="entry name" value="CARBOXYLESTERASE"/>
    <property type="match status" value="1"/>
</dbReference>
<dbReference type="OrthoDB" id="408631at2759"/>
<dbReference type="PROSITE" id="PS00941">
    <property type="entry name" value="CARBOXYLESTERASE_B_2"/>
    <property type="match status" value="1"/>
</dbReference>
<dbReference type="InterPro" id="IPR019819">
    <property type="entry name" value="Carboxylesterase_B_CS"/>
</dbReference>
<proteinExistence type="inferred from homology"/>
<accession>A0A364N4E8</accession>
<organism evidence="5 6">
    <name type="scientific">Stemphylium lycopersici</name>
    <name type="common">Tomato gray leaf spot disease fungus</name>
    <name type="synonym">Thyrospora lycopersici</name>
    <dbReference type="NCBI Taxonomy" id="183478"/>
    <lineage>
        <taxon>Eukaryota</taxon>
        <taxon>Fungi</taxon>
        <taxon>Dikarya</taxon>
        <taxon>Ascomycota</taxon>
        <taxon>Pezizomycotina</taxon>
        <taxon>Dothideomycetes</taxon>
        <taxon>Pleosporomycetidae</taxon>
        <taxon>Pleosporales</taxon>
        <taxon>Pleosporineae</taxon>
        <taxon>Pleosporaceae</taxon>
        <taxon>Stemphylium</taxon>
    </lineage>
</organism>
<gene>
    <name evidence="5" type="ORF">DDE83_004503</name>
</gene>
<dbReference type="AlphaFoldDB" id="A0A364N4E8"/>
<feature type="transmembrane region" description="Helical" evidence="3">
    <location>
        <begin position="131"/>
        <end position="151"/>
    </location>
</feature>
<dbReference type="InterPro" id="IPR029058">
    <property type="entry name" value="AB_hydrolase_fold"/>
</dbReference>
<reference evidence="6" key="1">
    <citation type="submission" date="2018-05" db="EMBL/GenBank/DDBJ databases">
        <title>Draft genome sequence of Stemphylium lycopersici strain CIDEFI 213.</title>
        <authorList>
            <person name="Medina R."/>
            <person name="Franco M.E.E."/>
            <person name="Lucentini C.G."/>
            <person name="Saparrat M.C.N."/>
            <person name="Balatti P.A."/>
        </authorList>
    </citation>
    <scope>NUCLEOTIDE SEQUENCE [LARGE SCALE GENOMIC DNA]</scope>
    <source>
        <strain evidence="6">CIDEFI 213</strain>
    </source>
</reference>
<dbReference type="InterPro" id="IPR050309">
    <property type="entry name" value="Type-B_Carboxylest/Lipase"/>
</dbReference>
<comment type="similarity">
    <text evidence="1">Belongs to the type-B carboxylesterase/lipase family.</text>
</comment>
<evidence type="ECO:0000313" key="5">
    <source>
        <dbReference type="EMBL" id="RAR11467.1"/>
    </source>
</evidence>
<evidence type="ECO:0000256" key="3">
    <source>
        <dbReference type="SAM" id="Phobius"/>
    </source>
</evidence>
<keyword evidence="3" id="KW-0472">Membrane</keyword>
<keyword evidence="3" id="KW-0812">Transmembrane</keyword>
<dbReference type="PROSITE" id="PS51257">
    <property type="entry name" value="PROKAR_LIPOPROTEIN"/>
    <property type="match status" value="1"/>
</dbReference>
<evidence type="ECO:0000259" key="4">
    <source>
        <dbReference type="Pfam" id="PF00135"/>
    </source>
</evidence>
<dbReference type="EC" id="3.1.1.1" evidence="5"/>
<sequence>MKVFTYEAWGVSSTGFDPLHTFVRSQFVSPIVLACTRALLSIYCFTTIITCYTWLVNETATIKLKDVNIGSYTIQQSDDAIGQSFSFFTYLTFWSLGFYFLISSIQTFIYAYRQRNWLQSWPKCLQLLYSMYYSTITSFPFLVTIVFWGTMNSGWPSGRFEQWINISVHGLNSVFAAAEIILPATEPLPWNHLSVVLGVLSIYLGLAYLTRYTQGFYVYEWMNPAHGNVSIILHVLGYAGGMITLFCLARYTIVLRNLLLQRLQECKAGKLDQKRFQLDDKSDTWSAKVVVSEVLGGGALCSGWKTENAKKNNRDDVTESITNSAVFNSTTGASSKTPSKYGFTSALGDEDCLFLNVYAPAGAKDLPVFFWIHGGGYGLFSASGLDPTEFMTTNRNGFISVIIQYRLGAFGFLSSQEVKKNGALNAGLLDMNFALKWVQKNISKFGGDPKRITLAGESAGGAAVLYQAQAYGGKQKETLFHNIITASPWVPYQHAYDDDEPTATYERFVEAAGCSTAPNVMDCLRAADTVVMQNASAKVAEAGPFGKFSFLPVTDGSFVKECLSESLAGKAVRGKRVLSSNMANEGIPLSPPTTRTLEDFRAYLDVTFPSFSPRSKMLIEETYSFPGDSLDVQPNATRFATSGTGIPTALNQSEFGTGNQQRLFNLFAEYAFVCPSYWAAEAFPEGWKYQFSALPSYHGYDLQALWSKTRTPGKSFKHTFRQIWGNFIINNSPVISVQDAKGGVANSTVPPIEEYGSGKIQWPKWNVEEPVLLNLNSTGGRPYRVQTTVDLYYSTYSDPGVSNVISLADAAAWEGGRGKRCEFWKSMASKIPY</sequence>
<keyword evidence="2 5" id="KW-0378">Hydrolase</keyword>
<feature type="transmembrane region" description="Helical" evidence="3">
    <location>
        <begin position="190"/>
        <end position="210"/>
    </location>
</feature>
<keyword evidence="3" id="KW-1133">Transmembrane helix</keyword>
<dbReference type="STRING" id="183478.A0A364N4E8"/>
<feature type="domain" description="Carboxylesterase type B" evidence="4">
    <location>
        <begin position="335"/>
        <end position="776"/>
    </location>
</feature>
<dbReference type="Gene3D" id="3.40.50.1820">
    <property type="entry name" value="alpha/beta hydrolase"/>
    <property type="match status" value="1"/>
</dbReference>
<name>A0A364N4E8_STELY</name>
<feature type="transmembrane region" description="Helical" evidence="3">
    <location>
        <begin position="87"/>
        <end position="111"/>
    </location>
</feature>
<dbReference type="SUPFAM" id="SSF53474">
    <property type="entry name" value="alpha/beta-Hydrolases"/>
    <property type="match status" value="1"/>
</dbReference>
<dbReference type="InterPro" id="IPR002018">
    <property type="entry name" value="CarbesteraseB"/>
</dbReference>
<evidence type="ECO:0000256" key="2">
    <source>
        <dbReference type="ARBA" id="ARBA00022801"/>
    </source>
</evidence>
<comment type="caution">
    <text evidence="5">The sequence shown here is derived from an EMBL/GenBank/DDBJ whole genome shotgun (WGS) entry which is preliminary data.</text>
</comment>
<dbReference type="InterPro" id="IPR019826">
    <property type="entry name" value="Carboxylesterase_B_AS"/>
</dbReference>
<dbReference type="Pfam" id="PF00135">
    <property type="entry name" value="COesterase"/>
    <property type="match status" value="1"/>
</dbReference>
<keyword evidence="6" id="KW-1185">Reference proteome</keyword>
<dbReference type="Proteomes" id="UP000249619">
    <property type="component" value="Unassembled WGS sequence"/>
</dbReference>
<dbReference type="EMBL" id="QGDH01000056">
    <property type="protein sequence ID" value="RAR11467.1"/>
    <property type="molecule type" value="Genomic_DNA"/>
</dbReference>
<evidence type="ECO:0000313" key="6">
    <source>
        <dbReference type="Proteomes" id="UP000249619"/>
    </source>
</evidence>
<dbReference type="GO" id="GO:0106435">
    <property type="term" value="F:carboxylesterase activity"/>
    <property type="evidence" value="ECO:0007669"/>
    <property type="project" value="UniProtKB-EC"/>
</dbReference>
<dbReference type="PROSITE" id="PS00122">
    <property type="entry name" value="CARBOXYLESTERASE_B_1"/>
    <property type="match status" value="1"/>
</dbReference>
<feature type="transmembrane region" description="Helical" evidence="3">
    <location>
        <begin position="231"/>
        <end position="253"/>
    </location>
</feature>
<evidence type="ECO:0000256" key="1">
    <source>
        <dbReference type="ARBA" id="ARBA00005964"/>
    </source>
</evidence>
<feature type="transmembrane region" description="Helical" evidence="3">
    <location>
        <begin position="31"/>
        <end position="55"/>
    </location>
</feature>
<protein>
    <submittedName>
        <fullName evidence="5">Alpha/beta-hydrolase</fullName>
        <ecNumber evidence="5">3.1.1.1</ecNumber>
    </submittedName>
</protein>